<organism evidence="1 2">
    <name type="scientific">Cryptococcus amylolentus CBS 6273</name>
    <dbReference type="NCBI Taxonomy" id="1296118"/>
    <lineage>
        <taxon>Eukaryota</taxon>
        <taxon>Fungi</taxon>
        <taxon>Dikarya</taxon>
        <taxon>Basidiomycota</taxon>
        <taxon>Agaricomycotina</taxon>
        <taxon>Tremellomycetes</taxon>
        <taxon>Tremellales</taxon>
        <taxon>Cryptococcaceae</taxon>
        <taxon>Cryptococcus</taxon>
    </lineage>
</organism>
<evidence type="ECO:0000313" key="2">
    <source>
        <dbReference type="Proteomes" id="UP000095149"/>
    </source>
</evidence>
<evidence type="ECO:0000313" key="1">
    <source>
        <dbReference type="EMBL" id="ODO08252.1"/>
    </source>
</evidence>
<sequence length="171" mass="19198">MSYPDETLTDTPDQFSADDEALFDIVFEAVDPTFSGYWDRMTIEQIRDMPDDEFGRRLREWQELTEASGLDDGSIAMDSGSRAFWDGLTIDEHQNMSDDEFGRRLRGRQELTEAGGLGDGSIAMDSGSRAFLEKPLDELTEASSGSKAIEPKFIRWVKADLITKPPATFNL</sequence>
<name>A0A1E3K7P9_9TREE</name>
<accession>A0A1E3K7P9</accession>
<comment type="caution">
    <text evidence="1">The sequence shown here is derived from an EMBL/GenBank/DDBJ whole genome shotgun (WGS) entry which is preliminary data.</text>
</comment>
<dbReference type="EMBL" id="MEKH01000005">
    <property type="protein sequence ID" value="ODO08252.1"/>
    <property type="molecule type" value="Genomic_DNA"/>
</dbReference>
<reference evidence="1 2" key="1">
    <citation type="submission" date="2016-06" db="EMBL/GenBank/DDBJ databases">
        <title>Evolution of pathogenesis and genome organization in the Tremellales.</title>
        <authorList>
            <person name="Cuomo C."/>
            <person name="Litvintseva A."/>
            <person name="Heitman J."/>
            <person name="Chen Y."/>
            <person name="Sun S."/>
            <person name="Springer D."/>
            <person name="Dromer F."/>
            <person name="Young S."/>
            <person name="Zeng Q."/>
            <person name="Chapman S."/>
            <person name="Gujja S."/>
            <person name="Saif S."/>
            <person name="Birren B."/>
        </authorList>
    </citation>
    <scope>NUCLEOTIDE SEQUENCE [LARGE SCALE GENOMIC DNA]</scope>
    <source>
        <strain evidence="1 2">CBS 6273</strain>
    </source>
</reference>
<protein>
    <submittedName>
        <fullName evidence="1">Uncharacterized protein</fullName>
    </submittedName>
</protein>
<dbReference type="Proteomes" id="UP000095149">
    <property type="component" value="Unassembled WGS sequence"/>
</dbReference>
<proteinExistence type="predicted"/>
<dbReference type="AlphaFoldDB" id="A0A1E3K7P9"/>
<gene>
    <name evidence="1" type="ORF">I350_03841</name>
</gene>